<keyword evidence="2" id="KW-0813">Transport</keyword>
<dbReference type="Gene3D" id="3.40.190.10">
    <property type="entry name" value="Periplasmic binding protein-like II"/>
    <property type="match status" value="2"/>
</dbReference>
<evidence type="ECO:0000313" key="7">
    <source>
        <dbReference type="Proteomes" id="UP000192939"/>
    </source>
</evidence>
<evidence type="ECO:0000259" key="5">
    <source>
        <dbReference type="Pfam" id="PF00496"/>
    </source>
</evidence>
<protein>
    <submittedName>
        <fullName evidence="6">Peptide/nickel transport system substrate-binding protein</fullName>
    </submittedName>
</protein>
<name>A0ABY1M3I9_9BACL</name>
<feature type="signal peptide" evidence="4">
    <location>
        <begin position="1"/>
        <end position="22"/>
    </location>
</feature>
<evidence type="ECO:0000313" key="6">
    <source>
        <dbReference type="EMBL" id="SMF68947.1"/>
    </source>
</evidence>
<dbReference type="Gene3D" id="3.90.76.10">
    <property type="entry name" value="Dipeptide-binding Protein, Domain 1"/>
    <property type="match status" value="2"/>
</dbReference>
<dbReference type="PANTHER" id="PTHR30290:SF9">
    <property type="entry name" value="OLIGOPEPTIDE-BINDING PROTEIN APPA"/>
    <property type="match status" value="1"/>
</dbReference>
<sequence length="610" mass="67421">MKRKPLLILLIALILVASGCSVKTKSDVAGNQSTPKAEAENAVDQTPVEIELLASSSSESDVNIIRDQLTKNGFNVKLNLQPDYGSFKAQQDAGNFDIALSSWTTVTGNPDYAVRSLFKTGGDYSILADPEIDQLIDKAATETPEQYKETYKQFEQRLVFDKAYIAPLYISLKSQAINKNILNPASVRLSKSRALAWESIDFNDTSKRDKEPLLLTQAASVLTSLDPIKGNDGSINQLNTNMYVRLINLTDDDQITSEGSLSHNHTIAEGNSEYYFLLRDDINFAKIEDKKAVDTGERVGADDVVFSLLRAKDKNSVPDHRTYSLHEHIKNVEIVTDLSSLDKIQQAGGGGSVREALEAGLETKIKELVADKNQADNKAGKYQVVKLTTTEPFPQVLNYLGHQSAGIVSKKQVESINTYDVATFDVNKDVPYGDQNTVTEGPQYNNTLYASGPYILSSKNDYEATFYKNPGYRKGSEYEPKISTVKVRFIADADSALSALRNSEIHLYYGVPETKYDIVKGDSKLQLQTIESNGVTYLLFNTKGRPVAESEDLRKAVLYSINQDEILAFYNGNKIKATSTVSPLVKTGNELVADPAKVQEFLNKYRSASN</sequence>
<dbReference type="PANTHER" id="PTHR30290">
    <property type="entry name" value="PERIPLASMIC BINDING COMPONENT OF ABC TRANSPORTER"/>
    <property type="match status" value="1"/>
</dbReference>
<accession>A0ABY1M3I9</accession>
<evidence type="ECO:0000256" key="4">
    <source>
        <dbReference type="SAM" id="SignalP"/>
    </source>
</evidence>
<evidence type="ECO:0000256" key="3">
    <source>
        <dbReference type="ARBA" id="ARBA00022729"/>
    </source>
</evidence>
<dbReference type="InterPro" id="IPR039424">
    <property type="entry name" value="SBP_5"/>
</dbReference>
<keyword evidence="3 4" id="KW-0732">Signal</keyword>
<keyword evidence="7" id="KW-1185">Reference proteome</keyword>
<comment type="similarity">
    <text evidence="1">Belongs to the bacterial solute-binding protein 5 family.</text>
</comment>
<feature type="chain" id="PRO_5045188157" evidence="4">
    <location>
        <begin position="23"/>
        <end position="610"/>
    </location>
</feature>
<proteinExistence type="inferred from homology"/>
<evidence type="ECO:0000256" key="2">
    <source>
        <dbReference type="ARBA" id="ARBA00022448"/>
    </source>
</evidence>
<dbReference type="EMBL" id="FXAE01000082">
    <property type="protein sequence ID" value="SMF68947.1"/>
    <property type="molecule type" value="Genomic_DNA"/>
</dbReference>
<feature type="domain" description="Solute-binding protein family 5" evidence="5">
    <location>
        <begin position="265"/>
        <end position="602"/>
    </location>
</feature>
<dbReference type="Gene3D" id="3.10.105.10">
    <property type="entry name" value="Dipeptide-binding Protein, Domain 3"/>
    <property type="match status" value="2"/>
</dbReference>
<organism evidence="6 7">
    <name type="scientific">Paenibacillus barengoltzii J12</name>
    <dbReference type="NCBI Taxonomy" id="935846"/>
    <lineage>
        <taxon>Bacteria</taxon>
        <taxon>Bacillati</taxon>
        <taxon>Bacillota</taxon>
        <taxon>Bacilli</taxon>
        <taxon>Bacillales</taxon>
        <taxon>Paenibacillaceae</taxon>
        <taxon>Paenibacillus</taxon>
    </lineage>
</organism>
<dbReference type="Pfam" id="PF00496">
    <property type="entry name" value="SBP_bac_5"/>
    <property type="match status" value="1"/>
</dbReference>
<dbReference type="SUPFAM" id="SSF53850">
    <property type="entry name" value="Periplasmic binding protein-like II"/>
    <property type="match status" value="2"/>
</dbReference>
<dbReference type="RefSeq" id="WP_085170642.1">
    <property type="nucleotide sequence ID" value="NZ_FXAE01000082.1"/>
</dbReference>
<dbReference type="Proteomes" id="UP000192939">
    <property type="component" value="Unassembled WGS sequence"/>
</dbReference>
<comment type="caution">
    <text evidence="6">The sequence shown here is derived from an EMBL/GenBank/DDBJ whole genome shotgun (WGS) entry which is preliminary data.</text>
</comment>
<evidence type="ECO:0000256" key="1">
    <source>
        <dbReference type="ARBA" id="ARBA00005695"/>
    </source>
</evidence>
<reference evidence="6 7" key="1">
    <citation type="submission" date="2017-04" db="EMBL/GenBank/DDBJ databases">
        <authorList>
            <person name="Varghese N."/>
            <person name="Submissions S."/>
        </authorList>
    </citation>
    <scope>NUCLEOTIDE SEQUENCE [LARGE SCALE GENOMIC DNA]</scope>
    <source>
        <strain evidence="6 7">J12</strain>
    </source>
</reference>
<dbReference type="InterPro" id="IPR000914">
    <property type="entry name" value="SBP_5_dom"/>
</dbReference>
<dbReference type="PROSITE" id="PS51257">
    <property type="entry name" value="PROKAR_LIPOPROTEIN"/>
    <property type="match status" value="1"/>
</dbReference>
<gene>
    <name evidence="6" type="ORF">SAMN02744124_04376</name>
</gene>